<sequence>MHLRVRQALRRKNPAEGGAQAEANKEADRDMPADRLLPQQEKAACQPGDIHPLPAQTCQHAAVDRQLQHLLNAMSGMQGGFKGIQRGGLG</sequence>
<feature type="compositionally biased region" description="Basic residues" evidence="1">
    <location>
        <begin position="1"/>
        <end position="12"/>
    </location>
</feature>
<accession>A0A2X3E386</accession>
<gene>
    <name evidence="2" type="ORF">NCTC13465_00520</name>
</gene>
<evidence type="ECO:0000313" key="2">
    <source>
        <dbReference type="EMBL" id="SQC38202.1"/>
    </source>
</evidence>
<evidence type="ECO:0000256" key="1">
    <source>
        <dbReference type="SAM" id="MobiDB-lite"/>
    </source>
</evidence>
<feature type="region of interest" description="Disordered" evidence="1">
    <location>
        <begin position="1"/>
        <end position="35"/>
    </location>
</feature>
<dbReference type="AlphaFoldDB" id="A0A2X3E386"/>
<organism evidence="2 3">
    <name type="scientific">Klebsiella pneumoniae</name>
    <dbReference type="NCBI Taxonomy" id="573"/>
    <lineage>
        <taxon>Bacteria</taxon>
        <taxon>Pseudomonadati</taxon>
        <taxon>Pseudomonadota</taxon>
        <taxon>Gammaproteobacteria</taxon>
        <taxon>Enterobacterales</taxon>
        <taxon>Enterobacteriaceae</taxon>
        <taxon>Klebsiella/Raoultella group</taxon>
        <taxon>Klebsiella</taxon>
        <taxon>Klebsiella pneumoniae complex</taxon>
    </lineage>
</organism>
<reference evidence="2 3" key="1">
    <citation type="submission" date="2018-06" db="EMBL/GenBank/DDBJ databases">
        <authorList>
            <consortium name="Pathogen Informatics"/>
            <person name="Doyle S."/>
        </authorList>
    </citation>
    <scope>NUCLEOTIDE SEQUENCE [LARGE SCALE GENOMIC DNA]</scope>
    <source>
        <strain evidence="2 3">NCTC13465</strain>
    </source>
</reference>
<evidence type="ECO:0000313" key="3">
    <source>
        <dbReference type="Proteomes" id="UP000251721"/>
    </source>
</evidence>
<feature type="compositionally biased region" description="Basic and acidic residues" evidence="1">
    <location>
        <begin position="23"/>
        <end position="33"/>
    </location>
</feature>
<dbReference type="Proteomes" id="UP000251721">
    <property type="component" value="Unassembled WGS sequence"/>
</dbReference>
<name>A0A2X3E386_KLEPN</name>
<proteinExistence type="predicted"/>
<dbReference type="EMBL" id="UAWQ01000004">
    <property type="protein sequence ID" value="SQC38202.1"/>
    <property type="molecule type" value="Genomic_DNA"/>
</dbReference>
<protein>
    <submittedName>
        <fullName evidence="2">Uncharacterized protein</fullName>
    </submittedName>
</protein>